<evidence type="ECO:0000259" key="2">
    <source>
        <dbReference type="Pfam" id="PF13579"/>
    </source>
</evidence>
<dbReference type="Proteomes" id="UP000036367">
    <property type="component" value="Unassembled WGS sequence"/>
</dbReference>
<evidence type="ECO:0000259" key="1">
    <source>
        <dbReference type="Pfam" id="PF00534"/>
    </source>
</evidence>
<dbReference type="GO" id="GO:0016757">
    <property type="term" value="F:glycosyltransferase activity"/>
    <property type="evidence" value="ECO:0007669"/>
    <property type="project" value="InterPro"/>
</dbReference>
<dbReference type="PATRIC" id="fig|595434.4.peg.6130"/>
<proteinExistence type="predicted"/>
<gene>
    <name evidence="3" type="ORF">RISK_006447</name>
</gene>
<keyword evidence="4" id="KW-1185">Reference proteome</keyword>
<dbReference type="PANTHER" id="PTHR12526:SF637">
    <property type="entry name" value="GLYCOSYLTRANSFERASE EPSF-RELATED"/>
    <property type="match status" value="1"/>
</dbReference>
<dbReference type="Pfam" id="PF13579">
    <property type="entry name" value="Glyco_trans_4_4"/>
    <property type="match status" value="1"/>
</dbReference>
<dbReference type="STRING" id="595434.RISK_006447"/>
<keyword evidence="3" id="KW-0808">Transferase</keyword>
<feature type="domain" description="Glycosyltransferase subfamily 4-like N-terminal" evidence="2">
    <location>
        <begin position="15"/>
        <end position="172"/>
    </location>
</feature>
<dbReference type="InterPro" id="IPR028098">
    <property type="entry name" value="Glyco_trans_4-like_N"/>
</dbReference>
<evidence type="ECO:0000313" key="4">
    <source>
        <dbReference type="Proteomes" id="UP000036367"/>
    </source>
</evidence>
<comment type="caution">
    <text evidence="3">The sequence shown here is derived from an EMBL/GenBank/DDBJ whole genome shotgun (WGS) entry which is preliminary data.</text>
</comment>
<protein>
    <submittedName>
        <fullName evidence="3">Glycosyl transferase, group 1 family protein</fullName>
    </submittedName>
</protein>
<dbReference type="InterPro" id="IPR001296">
    <property type="entry name" value="Glyco_trans_1"/>
</dbReference>
<evidence type="ECO:0000313" key="3">
    <source>
        <dbReference type="EMBL" id="KLU01291.1"/>
    </source>
</evidence>
<dbReference type="RefSeq" id="WP_102017677.1">
    <property type="nucleotide sequence ID" value="NZ_LECT01000054.1"/>
</dbReference>
<organism evidence="3 4">
    <name type="scientific">Rhodopirellula islandica</name>
    <dbReference type="NCBI Taxonomy" id="595434"/>
    <lineage>
        <taxon>Bacteria</taxon>
        <taxon>Pseudomonadati</taxon>
        <taxon>Planctomycetota</taxon>
        <taxon>Planctomycetia</taxon>
        <taxon>Pirellulales</taxon>
        <taxon>Pirellulaceae</taxon>
        <taxon>Rhodopirellula</taxon>
    </lineage>
</organism>
<dbReference type="AlphaFoldDB" id="A0A0J1B479"/>
<dbReference type="PANTHER" id="PTHR12526">
    <property type="entry name" value="GLYCOSYLTRANSFERASE"/>
    <property type="match status" value="1"/>
</dbReference>
<reference evidence="3" key="1">
    <citation type="submission" date="2015-05" db="EMBL/GenBank/DDBJ databases">
        <title>Permanent draft genome of Rhodopirellula islandicus K833.</title>
        <authorList>
            <person name="Kizina J."/>
            <person name="Richter M."/>
            <person name="Glockner F.O."/>
            <person name="Harder J."/>
        </authorList>
    </citation>
    <scope>NUCLEOTIDE SEQUENCE [LARGE SCALE GENOMIC DNA]</scope>
    <source>
        <strain evidence="3">K833</strain>
    </source>
</reference>
<accession>A0A0J1B479</accession>
<dbReference type="EMBL" id="LECT01000054">
    <property type="protein sequence ID" value="KLU01291.1"/>
    <property type="molecule type" value="Genomic_DNA"/>
</dbReference>
<dbReference type="Pfam" id="PF00534">
    <property type="entry name" value="Glycos_transf_1"/>
    <property type="match status" value="1"/>
</dbReference>
<dbReference type="Gene3D" id="3.40.50.2000">
    <property type="entry name" value="Glycogen Phosphorylase B"/>
    <property type="match status" value="2"/>
</dbReference>
<sequence length="372" mass="40677">MKYCFLLESLAVKAGGPPRVAAAIANQLVERGHQLTIASVPIDSEAVALSPAVAVEYVSKGAGVRSAFGASRRIRELARQADVIVVSGIWGAIDGLALRLADVESAKLYIRSCGMLEDYILARSPWKKRLARAGYVDRNLGRAASILANTAIEQKYIQEMYPNANVKVVPNGVVLPGVERLDRDSAGCQLGIEIPQGARLLLYLGRIDPKKGLDRLLPQFSRLIQKNPEWHLIVAGAYSDAVYRERIETLARGSDANIHFLGEVSGARKNACFQIADGFVLPSHSEGFPNAVVEALSWQVPAIVTPGCNFPEVAAENAGLQTTLKPEELYQALEDFCLRTDLEQAGKEARRLVENRFTLERVVDQYEELGVR</sequence>
<name>A0A0J1B479_RHOIS</name>
<dbReference type="OrthoDB" id="232381at2"/>
<dbReference type="SUPFAM" id="SSF53756">
    <property type="entry name" value="UDP-Glycosyltransferase/glycogen phosphorylase"/>
    <property type="match status" value="1"/>
</dbReference>
<feature type="domain" description="Glycosyl transferase family 1" evidence="1">
    <location>
        <begin position="194"/>
        <end position="339"/>
    </location>
</feature>